<feature type="region of interest" description="Disordered" evidence="1">
    <location>
        <begin position="44"/>
        <end position="125"/>
    </location>
</feature>
<evidence type="ECO:0000313" key="2">
    <source>
        <dbReference type="EMBL" id="KAJ1210904.1"/>
    </source>
</evidence>
<organism evidence="2 3">
    <name type="scientific">Pleurodeles waltl</name>
    <name type="common">Iberian ribbed newt</name>
    <dbReference type="NCBI Taxonomy" id="8319"/>
    <lineage>
        <taxon>Eukaryota</taxon>
        <taxon>Metazoa</taxon>
        <taxon>Chordata</taxon>
        <taxon>Craniata</taxon>
        <taxon>Vertebrata</taxon>
        <taxon>Euteleostomi</taxon>
        <taxon>Amphibia</taxon>
        <taxon>Batrachia</taxon>
        <taxon>Caudata</taxon>
        <taxon>Salamandroidea</taxon>
        <taxon>Salamandridae</taxon>
        <taxon>Pleurodelinae</taxon>
        <taxon>Pleurodeles</taxon>
    </lineage>
</organism>
<feature type="compositionally biased region" description="Basic and acidic residues" evidence="1">
    <location>
        <begin position="79"/>
        <end position="88"/>
    </location>
</feature>
<sequence>MGTAEGTTVRLKSCLAPRAGLRAPKRTARLSRGEMRSVVMRRVQASRGRRRVPGRGTPQMSPSARDSGARITEGVRAQQDARKKDAKPARSSTTVLRGMCATLHAPQEERQPFQPSRSRSLHSFDPFCAGQTKEQVECW</sequence>
<proteinExistence type="predicted"/>
<reference evidence="2" key="1">
    <citation type="journal article" date="2022" name="bioRxiv">
        <title>Sequencing and chromosome-scale assembly of the giantPleurodeles waltlgenome.</title>
        <authorList>
            <person name="Brown T."/>
            <person name="Elewa A."/>
            <person name="Iarovenko S."/>
            <person name="Subramanian E."/>
            <person name="Araus A.J."/>
            <person name="Petzold A."/>
            <person name="Susuki M."/>
            <person name="Suzuki K.-i.T."/>
            <person name="Hayashi T."/>
            <person name="Toyoda A."/>
            <person name="Oliveira C."/>
            <person name="Osipova E."/>
            <person name="Leigh N.D."/>
            <person name="Simon A."/>
            <person name="Yun M.H."/>
        </authorList>
    </citation>
    <scope>NUCLEOTIDE SEQUENCE</scope>
    <source>
        <strain evidence="2">20211129_DDA</strain>
        <tissue evidence="2">Liver</tissue>
    </source>
</reference>
<gene>
    <name evidence="2" type="ORF">NDU88_006266</name>
</gene>
<dbReference type="AlphaFoldDB" id="A0AAV7WA43"/>
<dbReference type="Proteomes" id="UP001066276">
    <property type="component" value="Chromosome 1_2"/>
</dbReference>
<accession>A0AAV7WA43</accession>
<keyword evidence="3" id="KW-1185">Reference proteome</keyword>
<protein>
    <submittedName>
        <fullName evidence="2">Uncharacterized protein</fullName>
    </submittedName>
</protein>
<name>A0AAV7WA43_PLEWA</name>
<evidence type="ECO:0000256" key="1">
    <source>
        <dbReference type="SAM" id="MobiDB-lite"/>
    </source>
</evidence>
<evidence type="ECO:0000313" key="3">
    <source>
        <dbReference type="Proteomes" id="UP001066276"/>
    </source>
</evidence>
<comment type="caution">
    <text evidence="2">The sequence shown here is derived from an EMBL/GenBank/DDBJ whole genome shotgun (WGS) entry which is preliminary data.</text>
</comment>
<dbReference type="EMBL" id="JANPWB010000002">
    <property type="protein sequence ID" value="KAJ1210904.1"/>
    <property type="molecule type" value="Genomic_DNA"/>
</dbReference>